<feature type="region of interest" description="Disordered" evidence="1">
    <location>
        <begin position="95"/>
        <end position="126"/>
    </location>
</feature>
<feature type="compositionally biased region" description="Basic residues" evidence="1">
    <location>
        <begin position="106"/>
        <end position="115"/>
    </location>
</feature>
<evidence type="ECO:0000313" key="3">
    <source>
        <dbReference type="Proteomes" id="UP000235672"/>
    </source>
</evidence>
<dbReference type="Proteomes" id="UP000235672">
    <property type="component" value="Unassembled WGS sequence"/>
</dbReference>
<feature type="compositionally biased region" description="Acidic residues" evidence="1">
    <location>
        <begin position="187"/>
        <end position="196"/>
    </location>
</feature>
<protein>
    <submittedName>
        <fullName evidence="2">Uncharacterized protein</fullName>
    </submittedName>
</protein>
<evidence type="ECO:0000256" key="1">
    <source>
        <dbReference type="SAM" id="MobiDB-lite"/>
    </source>
</evidence>
<proteinExistence type="predicted"/>
<gene>
    <name evidence="2" type="ORF">NA56DRAFT_666164</name>
</gene>
<sequence length="196" mass="20535">MQRLASESEQSRLPSAGQAWGKAESRPAVFILRDGKDAGVQGFIVPKESSSLAADFKLPIAGTHMSMVQFPDDKDSEPAATVPLHAPLTAAVAAAEATPIADKAKSKQKKSKRRGGGLGNVTFGSHTLSGIYSPQAGAIDMKQTAIGRDQFNQHIASGGTGHQNAASEEYGHPSSDEEDGYGRPSADESEEEEGES</sequence>
<name>A0A2J6PF63_9HELO</name>
<keyword evidence="3" id="KW-1185">Reference proteome</keyword>
<organism evidence="2 3">
    <name type="scientific">Hyaloscypha hepaticicola</name>
    <dbReference type="NCBI Taxonomy" id="2082293"/>
    <lineage>
        <taxon>Eukaryota</taxon>
        <taxon>Fungi</taxon>
        <taxon>Dikarya</taxon>
        <taxon>Ascomycota</taxon>
        <taxon>Pezizomycotina</taxon>
        <taxon>Leotiomycetes</taxon>
        <taxon>Helotiales</taxon>
        <taxon>Hyaloscyphaceae</taxon>
        <taxon>Hyaloscypha</taxon>
    </lineage>
</organism>
<feature type="region of interest" description="Disordered" evidence="1">
    <location>
        <begin position="1"/>
        <end position="22"/>
    </location>
</feature>
<dbReference type="EMBL" id="KZ613544">
    <property type="protein sequence ID" value="PMD12685.1"/>
    <property type="molecule type" value="Genomic_DNA"/>
</dbReference>
<feature type="compositionally biased region" description="Polar residues" evidence="1">
    <location>
        <begin position="1"/>
        <end position="13"/>
    </location>
</feature>
<evidence type="ECO:0000313" key="2">
    <source>
        <dbReference type="EMBL" id="PMD12685.1"/>
    </source>
</evidence>
<dbReference type="AlphaFoldDB" id="A0A2J6PF63"/>
<accession>A0A2J6PF63</accession>
<reference evidence="2 3" key="1">
    <citation type="submission" date="2016-05" db="EMBL/GenBank/DDBJ databases">
        <title>A degradative enzymes factory behind the ericoid mycorrhizal symbiosis.</title>
        <authorList>
            <consortium name="DOE Joint Genome Institute"/>
            <person name="Martino E."/>
            <person name="Morin E."/>
            <person name="Grelet G."/>
            <person name="Kuo A."/>
            <person name="Kohler A."/>
            <person name="Daghino S."/>
            <person name="Barry K."/>
            <person name="Choi C."/>
            <person name="Cichocki N."/>
            <person name="Clum A."/>
            <person name="Copeland A."/>
            <person name="Hainaut M."/>
            <person name="Haridas S."/>
            <person name="Labutti K."/>
            <person name="Lindquist E."/>
            <person name="Lipzen A."/>
            <person name="Khouja H.-R."/>
            <person name="Murat C."/>
            <person name="Ohm R."/>
            <person name="Olson A."/>
            <person name="Spatafora J."/>
            <person name="Veneault-Fourrey C."/>
            <person name="Henrissat B."/>
            <person name="Grigoriev I."/>
            <person name="Martin F."/>
            <person name="Perotto S."/>
        </authorList>
    </citation>
    <scope>NUCLEOTIDE SEQUENCE [LARGE SCALE GENOMIC DNA]</scope>
    <source>
        <strain evidence="2 3">UAMH 7357</strain>
    </source>
</reference>
<feature type="region of interest" description="Disordered" evidence="1">
    <location>
        <begin position="143"/>
        <end position="196"/>
    </location>
</feature>